<dbReference type="HOGENOM" id="CLU_651578_0_0_10"/>
<dbReference type="GeneID" id="92815493"/>
<gene>
    <name evidence="1" type="ORF">HMPREF9450_01473</name>
</gene>
<accession>G5HA08</accession>
<protein>
    <recommendedName>
        <fullName evidence="3">DUF1735 domain-containing protein</fullName>
    </recommendedName>
</protein>
<evidence type="ECO:0000313" key="1">
    <source>
        <dbReference type="EMBL" id="EHB91424.1"/>
    </source>
</evidence>
<name>G5HA08_9BACT</name>
<evidence type="ECO:0008006" key="3">
    <source>
        <dbReference type="Google" id="ProtNLM"/>
    </source>
</evidence>
<dbReference type="RefSeq" id="WP_009134279.1">
    <property type="nucleotide sequence ID" value="NZ_CP102250.1"/>
</dbReference>
<sequence length="421" mass="46363">MQKSTIYCAIAGMLLLCGGCSKMKDDIDTLKKPIPTALVILNPEYIVQNGKTFDIPFRVNPSNFVVTKENLSLDVPASHITRSSYGTSIPEYELTDVQPHKDAQGGTIDGEWIATVSVKSGAYYSSSLIALVLKYEDANGQQVQITSTYLGDLTTTVKLTPDMVAMKLFPACSYAKLDGSAYLYTPVTLQARPISSGSETMFDLSTVRVDSCKVDAPDEIRGMFWLETTDPDKREWKLQPSYVFQFPDADARSRGIDVKMWLTDLVSGEQITISKPIAFFRTEYTTPTVEFKLSEWPANNTIQVPFGNALAQIGVTADLFKQLSDTDPIPVSKSIGTKVTDDWDGKDGTPAIISLENPHQKEAGNKAVTTPEEDYLKFVFFAGKPDAGEKYKLKLIVTYTVPGADQPTINATIYVPFTFVP</sequence>
<reference evidence="1 2" key="1">
    <citation type="submission" date="2011-08" db="EMBL/GenBank/DDBJ databases">
        <title>The Genome Sequence of Alistipes indistinctus YIT 12060.</title>
        <authorList>
            <consortium name="The Broad Institute Genome Sequencing Platform"/>
            <person name="Earl A."/>
            <person name="Ward D."/>
            <person name="Feldgarden M."/>
            <person name="Gevers D."/>
            <person name="Morotomi M."/>
            <person name="Young S.K."/>
            <person name="Zeng Q."/>
            <person name="Gargeya S."/>
            <person name="Fitzgerald M."/>
            <person name="Haas B."/>
            <person name="Abouelleil A."/>
            <person name="Alvarado L."/>
            <person name="Arachchi H.M."/>
            <person name="Berlin A."/>
            <person name="Brown A."/>
            <person name="Chapman S.B."/>
            <person name="Chen Z."/>
            <person name="Dunbar C."/>
            <person name="Freedman E."/>
            <person name="Gearin G."/>
            <person name="Gellesch M."/>
            <person name="Goldberg J."/>
            <person name="Griggs A."/>
            <person name="Gujja S."/>
            <person name="Heiman D."/>
            <person name="Howarth C."/>
            <person name="Larson L."/>
            <person name="Lui A."/>
            <person name="MacDonald P.J.P."/>
            <person name="Montmayeur A."/>
            <person name="Murphy C."/>
            <person name="Neiman D."/>
            <person name="Pearson M."/>
            <person name="Priest M."/>
            <person name="Roberts A."/>
            <person name="Saif S."/>
            <person name="Shea T."/>
            <person name="Shenoy N."/>
            <person name="Sisk P."/>
            <person name="Stolte C."/>
            <person name="Sykes S."/>
            <person name="Wortman J."/>
            <person name="Nusbaum C."/>
            <person name="Birren B."/>
        </authorList>
    </citation>
    <scope>NUCLEOTIDE SEQUENCE [LARGE SCALE GENOMIC DNA]</scope>
    <source>
        <strain evidence="1 2">YIT 12060</strain>
    </source>
</reference>
<evidence type="ECO:0000313" key="2">
    <source>
        <dbReference type="Proteomes" id="UP000006008"/>
    </source>
</evidence>
<dbReference type="AlphaFoldDB" id="G5HA08"/>
<keyword evidence="2" id="KW-1185">Reference proteome</keyword>
<proteinExistence type="predicted"/>
<dbReference type="EMBL" id="ADLD01000013">
    <property type="protein sequence ID" value="EHB91424.1"/>
    <property type="molecule type" value="Genomic_DNA"/>
</dbReference>
<organism evidence="1 2">
    <name type="scientific">Alistipes indistinctus YIT 12060</name>
    <dbReference type="NCBI Taxonomy" id="742725"/>
    <lineage>
        <taxon>Bacteria</taxon>
        <taxon>Pseudomonadati</taxon>
        <taxon>Bacteroidota</taxon>
        <taxon>Bacteroidia</taxon>
        <taxon>Bacteroidales</taxon>
        <taxon>Rikenellaceae</taxon>
        <taxon>Alistipes</taxon>
    </lineage>
</organism>
<dbReference type="Proteomes" id="UP000006008">
    <property type="component" value="Unassembled WGS sequence"/>
</dbReference>
<dbReference type="PATRIC" id="fig|742725.3.peg.1560"/>
<dbReference type="OrthoDB" id="9988857at2"/>
<comment type="caution">
    <text evidence="1">The sequence shown here is derived from an EMBL/GenBank/DDBJ whole genome shotgun (WGS) entry which is preliminary data.</text>
</comment>